<evidence type="ECO:0000256" key="8">
    <source>
        <dbReference type="ARBA" id="ARBA00023137"/>
    </source>
</evidence>
<evidence type="ECO:0000256" key="2">
    <source>
        <dbReference type="ARBA" id="ARBA00022527"/>
    </source>
</evidence>
<evidence type="ECO:0000256" key="1">
    <source>
        <dbReference type="ARBA" id="ARBA00006529"/>
    </source>
</evidence>
<dbReference type="Ensembl" id="ENST00000700582.1">
    <property type="protein sequence ID" value="ENSP00000515076.1"/>
    <property type="gene ID" value="ENSG00000135341.19"/>
</dbReference>
<dbReference type="SUPFAM" id="SSF56112">
    <property type="entry name" value="Protein kinase-like (PK-like)"/>
    <property type="match status" value="1"/>
</dbReference>
<dbReference type="InterPro" id="IPR000719">
    <property type="entry name" value="Prot_kinase_dom"/>
</dbReference>
<evidence type="ECO:0007829" key="14">
    <source>
        <dbReference type="ProteomicsDB" id="A0A8V8TPV8"/>
    </source>
</evidence>
<dbReference type="Proteomes" id="UP000005640">
    <property type="component" value="Chromosome 6"/>
</dbReference>
<dbReference type="PANTHER" id="PTHR46716:SF1">
    <property type="entry name" value="MITOGEN-ACTIVATED PROTEIN KINASE KINASE KINASE 7"/>
    <property type="match status" value="1"/>
</dbReference>
<dbReference type="GeneTree" id="ENSGT00940000157785"/>
<accession>A0A8V8TPV8</accession>
<keyword evidence="8" id="KW-0829">Tyrosine-protein kinase</keyword>
<proteinExistence type="evidence at protein level"/>
<keyword evidence="7 9" id="KW-0067">ATP-binding</keyword>
<dbReference type="PANTHER" id="PTHR46716">
    <property type="entry name" value="MITOGEN-ACTIVATED PROTEIN KINASE KINASE KINASE 7"/>
    <property type="match status" value="1"/>
</dbReference>
<dbReference type="Ensembl" id="ENST00000700582.1">
    <property type="protein sequence ID" value="ENSP00000515076.1"/>
    <property type="gene ID" value="ENSG00000135341.20"/>
</dbReference>
<reference evidence="11 12" key="2">
    <citation type="journal article" date="2003" name="Nature">
        <title>The DNA sequence and analysis of human chromosome 6.</title>
        <authorList>
            <person name="Mungall A.J."/>
            <person name="Palmer S.A."/>
            <person name="Sims S.K."/>
            <person name="Edwards C.A."/>
            <person name="Ashurst J.L."/>
            <person name="Wilming L."/>
            <person name="Jones M.C."/>
            <person name="Horton R."/>
            <person name="Hunt S.E."/>
            <person name="Scott C.E."/>
            <person name="Gilbert J.G."/>
            <person name="Clamp M.E."/>
            <person name="Bethel G."/>
            <person name="Milne S."/>
            <person name="Ainscough R."/>
            <person name="Almeida J.P."/>
            <person name="Ambrose K.D."/>
            <person name="Andrews T.D."/>
            <person name="Ashwell R.I."/>
            <person name="Babbage A.K."/>
            <person name="Bagguley C.L."/>
            <person name="Bailey J."/>
            <person name="Banerjee R."/>
            <person name="Barker D.J."/>
            <person name="Barlow K.F."/>
            <person name="Bates K."/>
            <person name="Beare D.M."/>
            <person name="Beasley H."/>
            <person name="Beasley O."/>
            <person name="Bird C.P."/>
            <person name="Blakey S."/>
            <person name="Bray-Allen S."/>
            <person name="Brook J."/>
            <person name="Brown A.J."/>
            <person name="Brown J.Y."/>
            <person name="Burford D.C."/>
            <person name="Burrill W."/>
            <person name="Burton J."/>
            <person name="Carder C."/>
            <person name="Carter N.P."/>
            <person name="Chapman J.C."/>
            <person name="Clark S.Y."/>
            <person name="Clark G."/>
            <person name="Clee C.M."/>
            <person name="Clegg S."/>
            <person name="Cobley V."/>
            <person name="Collier R.E."/>
            <person name="Collins J.E."/>
            <person name="Colman L.K."/>
            <person name="Corby N.R."/>
            <person name="Coville G.J."/>
            <person name="Culley K.M."/>
            <person name="Dhami P."/>
            <person name="Davies J."/>
            <person name="Dunn M."/>
            <person name="Earthrowl M.E."/>
            <person name="Ellington A.E."/>
            <person name="Evans K.A."/>
            <person name="Faulkner L."/>
            <person name="Francis M.D."/>
            <person name="Frankish A."/>
            <person name="Frankland J."/>
            <person name="French L."/>
            <person name="Garner P."/>
            <person name="Garnett J."/>
            <person name="Ghori M.J."/>
            <person name="Gilby L.M."/>
            <person name="Gillson C.J."/>
            <person name="Glithero R.J."/>
            <person name="Grafham D.V."/>
            <person name="Grant M."/>
            <person name="Gribble S."/>
            <person name="Griffiths C."/>
            <person name="Griffiths M."/>
            <person name="Hall R."/>
            <person name="Halls K.S."/>
            <person name="Hammond S."/>
            <person name="Harley J.L."/>
            <person name="Hart E.A."/>
            <person name="Heath P.D."/>
            <person name="Heathcott R."/>
            <person name="Holmes S.J."/>
            <person name="Howden P.J."/>
            <person name="Howe K.L."/>
            <person name="Howell G.R."/>
            <person name="Huckle E."/>
            <person name="Humphray S.J."/>
            <person name="Humphries M.D."/>
            <person name="Hunt A.R."/>
            <person name="Johnson C.M."/>
            <person name="Joy A.A."/>
            <person name="Kay M."/>
            <person name="Keenan S.J."/>
            <person name="Kimberley A.M."/>
            <person name="King A."/>
            <person name="Laird G.K."/>
            <person name="Langford C."/>
            <person name="Lawlor S."/>
            <person name="Leongamornlert D.A."/>
            <person name="Leversha M."/>
            <person name="Lloyd C.R."/>
            <person name="Lloyd D.M."/>
            <person name="Loveland J.E."/>
            <person name="Lovell J."/>
            <person name="Martin S."/>
            <person name="Mashreghi-Mohammadi M."/>
            <person name="Maslen G.L."/>
            <person name="Matthews L."/>
            <person name="McCann O.T."/>
            <person name="McLaren S.J."/>
            <person name="McLay K."/>
            <person name="McMurray A."/>
            <person name="Moore M.J."/>
            <person name="Mullikin J.C."/>
            <person name="Niblett D."/>
            <person name="Nickerson T."/>
            <person name="Novik K.L."/>
            <person name="Oliver K."/>
            <person name="Overton-Larty E.K."/>
            <person name="Parker A."/>
            <person name="Patel R."/>
            <person name="Pearce A.V."/>
            <person name="Peck A.I."/>
            <person name="Phillimore B."/>
            <person name="Phillips S."/>
            <person name="Plumb R.W."/>
            <person name="Porter K.M."/>
            <person name="Ramsey Y."/>
            <person name="Ranby S.A."/>
            <person name="Rice C.M."/>
            <person name="Ross M.T."/>
            <person name="Searle S.M."/>
            <person name="Sehra H.K."/>
            <person name="Sheridan E."/>
            <person name="Skuce C.D."/>
            <person name="Smith S."/>
            <person name="Smith M."/>
            <person name="Spraggon L."/>
            <person name="Squares S.L."/>
            <person name="Steward C.A."/>
            <person name="Sycamore N."/>
            <person name="Tamlyn-Hall G."/>
            <person name="Tester J."/>
            <person name="Theaker A.J."/>
            <person name="Thomas D.W."/>
            <person name="Thorpe A."/>
            <person name="Tracey A."/>
            <person name="Tromans A."/>
            <person name="Tubby B."/>
            <person name="Wall M."/>
            <person name="Wallis J.M."/>
            <person name="West A.P."/>
            <person name="White S.S."/>
            <person name="Whitehead S.L."/>
            <person name="Whittaker H."/>
            <person name="Wild A."/>
            <person name="Willey D.J."/>
            <person name="Wilmer T.E."/>
            <person name="Wood J.M."/>
            <person name="Wray P.W."/>
            <person name="Wyatt J.C."/>
            <person name="Young L."/>
            <person name="Younger R.M."/>
            <person name="Bentley D.R."/>
            <person name="Coulson A."/>
            <person name="Durbin R."/>
            <person name="Hubbard T."/>
            <person name="Sulston J.E."/>
            <person name="Dunham I."/>
            <person name="Rogers J."/>
            <person name="Beck S."/>
        </authorList>
    </citation>
    <scope>NUCLEOTIDE SEQUENCE [LARGE SCALE GENOMIC DNA]</scope>
</reference>
<evidence type="ECO:0000256" key="3">
    <source>
        <dbReference type="ARBA" id="ARBA00022553"/>
    </source>
</evidence>
<dbReference type="GO" id="GO:0004674">
    <property type="term" value="F:protein serine/threonine kinase activity"/>
    <property type="evidence" value="ECO:0007669"/>
    <property type="project" value="UniProtKB-KW"/>
</dbReference>
<evidence type="ECO:0007829" key="13">
    <source>
        <dbReference type="PeptideAtlas" id="A0A8V8TPV8"/>
    </source>
</evidence>
<dbReference type="InterPro" id="IPR017441">
    <property type="entry name" value="Protein_kinase_ATP_BS"/>
</dbReference>
<dbReference type="OpenTargets" id="ENSG00000135341"/>
<dbReference type="Pfam" id="PF07714">
    <property type="entry name" value="PK_Tyr_Ser-Thr"/>
    <property type="match status" value="1"/>
</dbReference>
<dbReference type="GO" id="GO:0004713">
    <property type="term" value="F:protein tyrosine kinase activity"/>
    <property type="evidence" value="ECO:0007669"/>
    <property type="project" value="UniProtKB-KW"/>
</dbReference>
<dbReference type="GO" id="GO:0005524">
    <property type="term" value="F:ATP binding"/>
    <property type="evidence" value="ECO:0007669"/>
    <property type="project" value="UniProtKB-UniRule"/>
</dbReference>
<dbReference type="AlphaFoldDB" id="A0A8V8TPV8"/>
<dbReference type="SMR" id="A0A8V8TPV8"/>
<dbReference type="InterPro" id="IPR001245">
    <property type="entry name" value="Ser-Thr/Tyr_kinase_cat_dom"/>
</dbReference>
<dbReference type="InterPro" id="IPR020635">
    <property type="entry name" value="Tyr_kinase_cat_dom"/>
</dbReference>
<reference evidence="11 12" key="1">
    <citation type="journal article" date="2001" name="Nature">
        <title>Initial sequencing and analysis of the human genome.</title>
        <authorList>
            <consortium name="International Human Genome Sequencing Consortium"/>
            <person name="Lander E.S."/>
            <person name="Linton L.M."/>
            <person name="Birren B."/>
            <person name="Nusbaum C."/>
            <person name="Zody M.C."/>
            <person name="Baldwin J."/>
            <person name="Devon K."/>
            <person name="Dewar K."/>
            <person name="Doyle M."/>
            <person name="FitzHugh W."/>
            <person name="Funke R."/>
            <person name="Gage D."/>
            <person name="Harris K."/>
            <person name="Heaford A."/>
            <person name="Howland J."/>
            <person name="Kann L."/>
            <person name="Lehoczky J."/>
            <person name="LeVine R."/>
            <person name="McEwan P."/>
            <person name="McKernan K."/>
            <person name="Meldrim J."/>
            <person name="Mesirov J.P."/>
            <person name="Miranda C."/>
            <person name="Morris W."/>
            <person name="Naylor J."/>
            <person name="Raymond C."/>
            <person name="Rosetti M."/>
            <person name="Santos R."/>
            <person name="Sheridan A."/>
            <person name="Sougnez C."/>
            <person name="Stange-Thomann N."/>
            <person name="Stojanovic N."/>
            <person name="Subramanian A."/>
            <person name="Wyman D."/>
            <person name="Rogers J."/>
            <person name="Sulston J."/>
            <person name="Ainscough R."/>
            <person name="Beck S."/>
            <person name="Bentley D."/>
            <person name="Burton J."/>
            <person name="Clee C."/>
            <person name="Carter N."/>
            <person name="Coulson A."/>
            <person name="Deadman R."/>
            <person name="Deloukas P."/>
            <person name="Dunham A."/>
            <person name="Dunham I."/>
            <person name="Durbin R."/>
            <person name="French L."/>
            <person name="Grafham D."/>
            <person name="Gregory S."/>
            <person name="Hubbard T."/>
            <person name="Humphray S."/>
            <person name="Hunt A."/>
            <person name="Jones M."/>
            <person name="Lloyd C."/>
            <person name="McMurray A."/>
            <person name="Matthews L."/>
            <person name="Mercer S."/>
            <person name="Milne S."/>
            <person name="Mullikin J.C."/>
            <person name="Mungall A."/>
            <person name="Plumb R."/>
            <person name="Ross M."/>
            <person name="Shownkeen R."/>
            <person name="Sims S."/>
            <person name="Waterston R.H."/>
            <person name="Wilson R.K."/>
            <person name="Hillier L.W."/>
            <person name="McPherson J.D."/>
            <person name="Marra M.A."/>
            <person name="Mardis E.R."/>
            <person name="Fulton L.A."/>
            <person name="Chinwalla A.T."/>
            <person name="Pepin K.H."/>
            <person name="Gish W.R."/>
            <person name="Chissoe S.L."/>
            <person name="Wendl M.C."/>
            <person name="Delehaunty K.D."/>
            <person name="Miner T.L."/>
            <person name="Delehaunty A."/>
            <person name="Kramer J.B."/>
            <person name="Cook L.L."/>
            <person name="Fulton R.S."/>
            <person name="Johnson D.L."/>
            <person name="Minx P.J."/>
            <person name="Clifton S.W."/>
            <person name="Hawkins T."/>
            <person name="Branscomb E."/>
            <person name="Predki P."/>
            <person name="Richardson P."/>
            <person name="Wenning S."/>
            <person name="Slezak T."/>
            <person name="Doggett N."/>
            <person name="Cheng J.F."/>
            <person name="Olsen A."/>
            <person name="Lucas S."/>
            <person name="Elkin C."/>
            <person name="Uberbacher E."/>
            <person name="Frazier M."/>
            <person name="Gibbs R.A."/>
            <person name="Muzny D.M."/>
            <person name="Scherer S.E."/>
            <person name="Bouck J.B."/>
            <person name="Sodergren E.J."/>
            <person name="Worley K.C."/>
            <person name="Rives C.M."/>
            <person name="Gorrell J.H."/>
            <person name="Metzker M.L."/>
            <person name="Naylor S.L."/>
            <person name="Kucherlapati R.S."/>
            <person name="Nelson D.L."/>
            <person name="Weinstock G.M."/>
            <person name="Sakaki Y."/>
            <person name="Fujiyama A."/>
            <person name="Hattori M."/>
            <person name="Yada T."/>
            <person name="Toyoda A."/>
            <person name="Itoh T."/>
            <person name="Kawagoe C."/>
            <person name="Watanabe H."/>
            <person name="Totoki Y."/>
            <person name="Taylor T."/>
            <person name="Weissenbach J."/>
            <person name="Heilig R."/>
            <person name="Saurin W."/>
            <person name="Artiguenave F."/>
            <person name="Brottier P."/>
            <person name="Bruls T."/>
            <person name="Pelletier E."/>
            <person name="Robert C."/>
            <person name="Wincker P."/>
            <person name="Smith D.R."/>
            <person name="Doucette-Stamm L."/>
            <person name="Rubenfield M."/>
            <person name="Weinstock K."/>
            <person name="Lee H.M."/>
            <person name="Dubois J."/>
            <person name="Rosenthal A."/>
            <person name="Platzer M."/>
            <person name="Nyakatura G."/>
            <person name="Taudien S."/>
            <person name="Rump A."/>
            <person name="Yang H."/>
            <person name="Yu J."/>
            <person name="Wang J."/>
            <person name="Huang G."/>
            <person name="Gu J."/>
            <person name="Hood L."/>
            <person name="Rowen L."/>
            <person name="Madan A."/>
            <person name="Qin S."/>
            <person name="Davis R.W."/>
            <person name="Federspiel N.A."/>
            <person name="Abola A.P."/>
            <person name="Proctor M.J."/>
            <person name="Myers R.M."/>
            <person name="Schmutz J."/>
            <person name="Dickson M."/>
            <person name="Grimwood J."/>
            <person name="Cox D.R."/>
            <person name="Olson M.V."/>
            <person name="Kaul R."/>
            <person name="Raymond C."/>
            <person name="Shimizu N."/>
            <person name="Kawasaki K."/>
            <person name="Minoshima S."/>
            <person name="Evans G.A."/>
            <person name="Athanasiou M."/>
            <person name="Schultz R."/>
            <person name="Roe B.A."/>
            <person name="Chen F."/>
            <person name="Pan H."/>
            <person name="Ramser J."/>
            <person name="Lehrach H."/>
            <person name="Reinhardt R."/>
            <person name="McCombie W.R."/>
            <person name="de la Bastide M."/>
            <person name="Dedhia N."/>
            <person name="Blocker H."/>
            <person name="Hornischer K."/>
            <person name="Nordsiek G."/>
            <person name="Agarwala R."/>
            <person name="Aravind L."/>
            <person name="Bailey J.A."/>
            <person name="Bateman A."/>
            <person name="Batzoglou S."/>
            <person name="Birney E."/>
            <person name="Bork P."/>
            <person name="Brown D.G."/>
            <person name="Burge C.B."/>
            <person name="Cerutti L."/>
            <person name="Chen H.C."/>
            <person name="Church D."/>
            <person name="Clamp M."/>
            <person name="Copley R.R."/>
            <person name="Doerks T."/>
            <person name="Eddy S.R."/>
            <person name="Eichler E.E."/>
            <person name="Furey T.S."/>
            <person name="Galagan J."/>
            <person name="Gilbert J.G."/>
            <person name="Harmon C."/>
            <person name="Hayashizaki Y."/>
            <person name="Haussler D."/>
            <person name="Hermjakob H."/>
            <person name="Hokamp K."/>
            <person name="Jang W."/>
            <person name="Johnson L.S."/>
            <person name="Jones T.A."/>
            <person name="Kasif S."/>
            <person name="Kaspryzk A."/>
            <person name="Kennedy S."/>
            <person name="Kent W.J."/>
            <person name="Kitts P."/>
            <person name="Koonin E.V."/>
            <person name="Korf I."/>
            <person name="Kulp D."/>
            <person name="Lancet D."/>
            <person name="Lowe T.M."/>
            <person name="McLysaght A."/>
            <person name="Mikkelsen T."/>
            <person name="Moran J.V."/>
            <person name="Mulder N."/>
            <person name="Pollara V.J."/>
            <person name="Ponting C.P."/>
            <person name="Schuler G."/>
            <person name="Schultz J."/>
            <person name="Slater G."/>
            <person name="Smit A.F."/>
            <person name="Stupka E."/>
            <person name="Szustakowski J."/>
            <person name="Thierry-Mieg D."/>
            <person name="Thierry-Mieg J."/>
            <person name="Wagner L."/>
            <person name="Wallis J."/>
            <person name="Wheeler R."/>
            <person name="Williams A."/>
            <person name="Wolf Y.I."/>
            <person name="Wolfe K.H."/>
            <person name="Yang S.P."/>
            <person name="Yeh R.F."/>
            <person name="Collins F."/>
            <person name="Guyer M.S."/>
            <person name="Peterson J."/>
            <person name="Felsenfeld A."/>
            <person name="Wetterstrand K.A."/>
            <person name="Patrinos A."/>
            <person name="Morgan M.J."/>
            <person name="de Jong P."/>
            <person name="Catanese J.J."/>
            <person name="Osoegawa K."/>
            <person name="Shizuya H."/>
            <person name="Choi S."/>
            <person name="Chen Y.J."/>
        </authorList>
    </citation>
    <scope>NUCLEOTIDE SEQUENCE [LARGE SCALE GENOMIC DNA]</scope>
</reference>
<keyword evidence="3" id="KW-0597">Phosphoprotein</keyword>
<keyword evidence="6" id="KW-0418">Kinase</keyword>
<comment type="similarity">
    <text evidence="1">Belongs to the protein kinase superfamily. STE Ser/Thr protein kinase family. MAP kinase kinase kinase subfamily.</text>
</comment>
<organism evidence="11 12">
    <name type="scientific">Homo sapiens</name>
    <name type="common">Human</name>
    <dbReference type="NCBI Taxonomy" id="9606"/>
    <lineage>
        <taxon>Eukaryota</taxon>
        <taxon>Metazoa</taxon>
        <taxon>Chordata</taxon>
        <taxon>Craniata</taxon>
        <taxon>Vertebrata</taxon>
        <taxon>Euteleostomi</taxon>
        <taxon>Mammalia</taxon>
        <taxon>Eutheria</taxon>
        <taxon>Euarchontoglires</taxon>
        <taxon>Primates</taxon>
        <taxon>Haplorrhini</taxon>
        <taxon>Catarrhini</taxon>
        <taxon>Hominidae</taxon>
        <taxon>Homo</taxon>
    </lineage>
</organism>
<evidence type="ECO:0000256" key="5">
    <source>
        <dbReference type="ARBA" id="ARBA00022741"/>
    </source>
</evidence>
<dbReference type="PROSITE" id="PS50011">
    <property type="entry name" value="PROTEIN_KINASE_DOM"/>
    <property type="match status" value="1"/>
</dbReference>
<evidence type="ECO:0000256" key="4">
    <source>
        <dbReference type="ARBA" id="ARBA00022679"/>
    </source>
</evidence>
<dbReference type="FunFam" id="3.30.200.20:FF:000152">
    <property type="entry name" value="Mitogen-activated protein kinase kinase kinase 7"/>
    <property type="match status" value="1"/>
</dbReference>
<sequence>MSTASAASSSSSSSAGEMIEAPSQVLNFEEIDYKEIEVEEVVGRGAFGVVCKAKWRAKDVAIKQIESESERKAFIVELRQLSRVNHPNIVKLYGACLNPVCLVMEYAEGGSLYNEEKLKGQAWWLTPVIPALWEAKAGRS</sequence>
<reference evidence="11 12" key="3">
    <citation type="journal article" date="2004" name="Nature">
        <title>Finishing the euchromatic sequence of the human genome.</title>
        <authorList>
            <consortium name="International Human Genome Sequencing Consortium"/>
        </authorList>
    </citation>
    <scope>NUCLEOTIDE SEQUENCE [LARGE SCALE GENOMIC DNA]</scope>
</reference>
<dbReference type="SMART" id="SM00219">
    <property type="entry name" value="TyrKc"/>
    <property type="match status" value="1"/>
</dbReference>
<dbReference type="EMBL" id="AL121837">
    <property type="status" value="NOT_ANNOTATED_CDS"/>
    <property type="molecule type" value="Genomic_DNA"/>
</dbReference>
<keyword evidence="5 9" id="KW-0547">Nucleotide-binding</keyword>
<protein>
    <submittedName>
        <fullName evidence="11">Mitogen-activated protein kinase kinase kinase 7</fullName>
    </submittedName>
</protein>
<evidence type="ECO:0000256" key="6">
    <source>
        <dbReference type="ARBA" id="ARBA00022777"/>
    </source>
</evidence>
<evidence type="ECO:0000313" key="12">
    <source>
        <dbReference type="Proteomes" id="UP000005640"/>
    </source>
</evidence>
<keyword evidence="13 14" id="KW-1267">Proteomics identification</keyword>
<dbReference type="HGNC" id="HGNC:6859">
    <property type="gene designation" value="MAP3K7"/>
</dbReference>
<feature type="binding site" evidence="9">
    <location>
        <position position="63"/>
    </location>
    <ligand>
        <name>ATP</name>
        <dbReference type="ChEBI" id="CHEBI:30616"/>
    </ligand>
</feature>
<evidence type="ECO:0000256" key="9">
    <source>
        <dbReference type="PROSITE-ProRule" id="PRU10141"/>
    </source>
</evidence>
<reference evidence="11" key="5">
    <citation type="submission" date="2025-09" db="UniProtKB">
        <authorList>
            <consortium name="Ensembl"/>
        </authorList>
    </citation>
    <scope>IDENTIFICATION</scope>
</reference>
<evidence type="ECO:0000256" key="7">
    <source>
        <dbReference type="ARBA" id="ARBA00022840"/>
    </source>
</evidence>
<dbReference type="PROSITE" id="PS00107">
    <property type="entry name" value="PROTEIN_KINASE_ATP"/>
    <property type="match status" value="1"/>
</dbReference>
<reference evidence="11" key="4">
    <citation type="submission" date="2025-08" db="UniProtKB">
        <authorList>
            <consortium name="Ensembl"/>
        </authorList>
    </citation>
    <scope>IDENTIFICATION</scope>
</reference>
<dbReference type="OrthoDB" id="10261027at2759"/>
<evidence type="ECO:0000313" key="11">
    <source>
        <dbReference type="Ensembl" id="ENSP00000515076.1"/>
    </source>
</evidence>
<dbReference type="Gene3D" id="3.30.200.20">
    <property type="entry name" value="Phosphorylase Kinase, domain 1"/>
    <property type="match status" value="1"/>
</dbReference>
<feature type="domain" description="Protein kinase" evidence="10">
    <location>
        <begin position="36"/>
        <end position="140"/>
    </location>
</feature>
<dbReference type="EMBL" id="AL121964">
    <property type="status" value="NOT_ANNOTATED_CDS"/>
    <property type="molecule type" value="Genomic_DNA"/>
</dbReference>
<keyword evidence="12" id="KW-1185">Reference proteome</keyword>
<name>A0A8V8TPV8_HUMAN</name>
<evidence type="ECO:0000259" key="10">
    <source>
        <dbReference type="PROSITE" id="PS50011"/>
    </source>
</evidence>
<keyword evidence="2" id="KW-0723">Serine/threonine-protein kinase</keyword>
<gene>
    <name evidence="11" type="primary">MAP3K7</name>
</gene>
<keyword evidence="4" id="KW-0808">Transferase</keyword>
<dbReference type="InterPro" id="IPR011009">
    <property type="entry name" value="Kinase-like_dom_sf"/>
</dbReference>